<dbReference type="OrthoDB" id="5983599at2759"/>
<evidence type="ECO:0000313" key="2">
    <source>
        <dbReference type="Proteomes" id="UP001163046"/>
    </source>
</evidence>
<name>A0A9X0A4R4_9CNID</name>
<comment type="caution">
    <text evidence="1">The sequence shown here is derived from an EMBL/GenBank/DDBJ whole genome shotgun (WGS) entry which is preliminary data.</text>
</comment>
<protein>
    <submittedName>
        <fullName evidence="1">Uncharacterized protein</fullName>
    </submittedName>
</protein>
<proteinExistence type="predicted"/>
<evidence type="ECO:0000313" key="1">
    <source>
        <dbReference type="EMBL" id="KAJ7391584.1"/>
    </source>
</evidence>
<accession>A0A9X0A4R4</accession>
<reference evidence="1" key="1">
    <citation type="submission" date="2023-01" db="EMBL/GenBank/DDBJ databases">
        <title>Genome assembly of the deep-sea coral Lophelia pertusa.</title>
        <authorList>
            <person name="Herrera S."/>
            <person name="Cordes E."/>
        </authorList>
    </citation>
    <scope>NUCLEOTIDE SEQUENCE</scope>
    <source>
        <strain evidence="1">USNM1676648</strain>
        <tissue evidence="1">Polyp</tissue>
    </source>
</reference>
<dbReference type="AlphaFoldDB" id="A0A9X0A4R4"/>
<gene>
    <name evidence="1" type="ORF">OS493_017280</name>
</gene>
<dbReference type="Proteomes" id="UP001163046">
    <property type="component" value="Unassembled WGS sequence"/>
</dbReference>
<organism evidence="1 2">
    <name type="scientific">Desmophyllum pertusum</name>
    <dbReference type="NCBI Taxonomy" id="174260"/>
    <lineage>
        <taxon>Eukaryota</taxon>
        <taxon>Metazoa</taxon>
        <taxon>Cnidaria</taxon>
        <taxon>Anthozoa</taxon>
        <taxon>Hexacorallia</taxon>
        <taxon>Scleractinia</taxon>
        <taxon>Caryophylliina</taxon>
        <taxon>Caryophylliidae</taxon>
        <taxon>Desmophyllum</taxon>
    </lineage>
</organism>
<dbReference type="EMBL" id="MU825405">
    <property type="protein sequence ID" value="KAJ7391584.1"/>
    <property type="molecule type" value="Genomic_DNA"/>
</dbReference>
<sequence length="240" mass="27392">MLEREWTRYLVVEQKFKHISTGAIHIQPKLTKRAIMNLARSTGVLLLVVVSSILFSSEGAKNCENKLLHKCISRYRALLKNNPHHEQHCSRLQEVVSCFAGDPSCEGESINRFRLWILQEAMLEAKLKFCPRVDFKSLKDSVENTDVAKEYSLVENYGDPFSSCAMQVHHKCSELFLDSMKENERICGDSVEWFTCYSKTASEQNCNSPIIKKYANFVETVGIKLVVDAQFANSCNKVEL</sequence>
<keyword evidence="2" id="KW-1185">Reference proteome</keyword>